<name>Q737F2_BACC1</name>
<evidence type="ECO:0000313" key="1">
    <source>
        <dbReference type="EMBL" id="AAS41610.1"/>
    </source>
</evidence>
<accession>Q737F2</accession>
<dbReference type="EMBL" id="AE017194">
    <property type="protein sequence ID" value="AAS41610.1"/>
    <property type="molecule type" value="Genomic_DNA"/>
</dbReference>
<organism evidence="1 2">
    <name type="scientific">Bacillus cereus (strain ATCC 10987 / NRS 248)</name>
    <dbReference type="NCBI Taxonomy" id="222523"/>
    <lineage>
        <taxon>Bacteria</taxon>
        <taxon>Bacillati</taxon>
        <taxon>Bacillota</taxon>
        <taxon>Bacilli</taxon>
        <taxon>Bacillales</taxon>
        <taxon>Bacillaceae</taxon>
        <taxon>Bacillus</taxon>
        <taxon>Bacillus cereus group</taxon>
    </lineage>
</organism>
<dbReference type="HOGENOM" id="CLU_3195677_0_0_9"/>
<reference evidence="1 2" key="1">
    <citation type="journal article" date="2004" name="Nucleic Acids Res.">
        <title>The genome sequence of Bacillus cereus ATCC 10987 reveals metabolic adaptations and a large plasmid related to Bacillus anthracis pXO1.</title>
        <authorList>
            <person name="Rasko D.A."/>
            <person name="Ravel J."/>
            <person name="Okstad O.A."/>
            <person name="Helgason E."/>
            <person name="Cer R.Z."/>
            <person name="Jiang L."/>
            <person name="Shores K.A."/>
            <person name="Fouts D.E."/>
            <person name="Tourasse N.J."/>
            <person name="Angiuoli S.V."/>
            <person name="Kolonay J."/>
            <person name="Nelson W.C."/>
            <person name="Kolsto A.-B."/>
            <person name="Fraser C.M."/>
            <person name="Read T.D."/>
        </authorList>
    </citation>
    <scope>NUCLEOTIDE SEQUENCE [LARGE SCALE GENOMIC DNA]</scope>
    <source>
        <strain evidence="2">ATCC 10987 / NRS 248</strain>
    </source>
</reference>
<evidence type="ECO:0000313" key="2">
    <source>
        <dbReference type="Proteomes" id="UP000002527"/>
    </source>
</evidence>
<dbReference type="AlphaFoldDB" id="Q737F2"/>
<sequence length="45" mass="5341">MVLFILVCLIMFESKTKPITFLKDSLYSADVRMARGEYYIFCREV</sequence>
<proteinExistence type="predicted"/>
<protein>
    <submittedName>
        <fullName evidence="1">Uncharacterized protein</fullName>
    </submittedName>
</protein>
<gene>
    <name evidence="1" type="ordered locus">BCE_2697</name>
</gene>
<dbReference type="Proteomes" id="UP000002527">
    <property type="component" value="Chromosome"/>
</dbReference>
<dbReference type="KEGG" id="bca:BCE_2697"/>